<accession>A0ABD1U5C8</accession>
<comment type="similarity">
    <text evidence="1">Belongs to the PPR family. P subfamily.</text>
</comment>
<feature type="repeat" description="PPR" evidence="3">
    <location>
        <begin position="44"/>
        <end position="78"/>
    </location>
</feature>
<dbReference type="AlphaFoldDB" id="A0ABD1U5C8"/>
<dbReference type="InterPro" id="IPR002885">
    <property type="entry name" value="PPR_rpt"/>
</dbReference>
<comment type="caution">
    <text evidence="4">The sequence shown here is derived from an EMBL/GenBank/DDBJ whole genome shotgun (WGS) entry which is preliminary data.</text>
</comment>
<evidence type="ECO:0000256" key="3">
    <source>
        <dbReference type="PROSITE-ProRule" id="PRU00708"/>
    </source>
</evidence>
<evidence type="ECO:0000256" key="1">
    <source>
        <dbReference type="ARBA" id="ARBA00007626"/>
    </source>
</evidence>
<dbReference type="EMBL" id="JBFOLJ010000007">
    <property type="protein sequence ID" value="KAL2520213.1"/>
    <property type="molecule type" value="Genomic_DNA"/>
</dbReference>
<dbReference type="InterPro" id="IPR050667">
    <property type="entry name" value="PPR-containing_protein"/>
</dbReference>
<dbReference type="PROSITE" id="PS51375">
    <property type="entry name" value="PPR"/>
    <property type="match status" value="2"/>
</dbReference>
<evidence type="ECO:0000313" key="4">
    <source>
        <dbReference type="EMBL" id="KAL2520213.1"/>
    </source>
</evidence>
<keyword evidence="2" id="KW-0677">Repeat</keyword>
<evidence type="ECO:0000313" key="5">
    <source>
        <dbReference type="Proteomes" id="UP001604277"/>
    </source>
</evidence>
<gene>
    <name evidence="4" type="ORF">Fot_24136</name>
</gene>
<dbReference type="Proteomes" id="UP001604277">
    <property type="component" value="Unassembled WGS sequence"/>
</dbReference>
<dbReference type="InterPro" id="IPR011990">
    <property type="entry name" value="TPR-like_helical_dom_sf"/>
</dbReference>
<dbReference type="PANTHER" id="PTHR47939:SF4">
    <property type="entry name" value="PENTACOTRIPEPTIDE-REPEAT REGION OF PRORP DOMAIN-CONTAINING PROTEIN"/>
    <property type="match status" value="1"/>
</dbReference>
<name>A0ABD1U5C8_9LAMI</name>
<proteinExistence type="inferred from homology"/>
<organism evidence="4 5">
    <name type="scientific">Forsythia ovata</name>
    <dbReference type="NCBI Taxonomy" id="205694"/>
    <lineage>
        <taxon>Eukaryota</taxon>
        <taxon>Viridiplantae</taxon>
        <taxon>Streptophyta</taxon>
        <taxon>Embryophyta</taxon>
        <taxon>Tracheophyta</taxon>
        <taxon>Spermatophyta</taxon>
        <taxon>Magnoliopsida</taxon>
        <taxon>eudicotyledons</taxon>
        <taxon>Gunneridae</taxon>
        <taxon>Pentapetalae</taxon>
        <taxon>asterids</taxon>
        <taxon>lamiids</taxon>
        <taxon>Lamiales</taxon>
        <taxon>Oleaceae</taxon>
        <taxon>Forsythieae</taxon>
        <taxon>Forsythia</taxon>
    </lineage>
</organism>
<keyword evidence="5" id="KW-1185">Reference proteome</keyword>
<evidence type="ECO:0000256" key="2">
    <source>
        <dbReference type="ARBA" id="ARBA00022737"/>
    </source>
</evidence>
<feature type="repeat" description="PPR" evidence="3">
    <location>
        <begin position="9"/>
        <end position="43"/>
    </location>
</feature>
<dbReference type="Pfam" id="PF13041">
    <property type="entry name" value="PPR_2"/>
    <property type="match status" value="1"/>
</dbReference>
<protein>
    <submittedName>
        <fullName evidence="4">Pentatricopeptide repeat-containing protein</fullName>
    </submittedName>
</protein>
<dbReference type="Gene3D" id="1.25.40.10">
    <property type="entry name" value="Tetratricopeptide repeat domain"/>
    <property type="match status" value="1"/>
</dbReference>
<dbReference type="NCBIfam" id="TIGR00756">
    <property type="entry name" value="PPR"/>
    <property type="match status" value="2"/>
</dbReference>
<reference evidence="5" key="1">
    <citation type="submission" date="2024-07" db="EMBL/GenBank/DDBJ databases">
        <title>Two chromosome-level genome assemblies of Korean endemic species Abeliophyllum distichum and Forsythia ovata (Oleaceae).</title>
        <authorList>
            <person name="Jang H."/>
        </authorList>
    </citation>
    <scope>NUCLEOTIDE SEQUENCE [LARGE SCALE GENOMIC DNA]</scope>
</reference>
<dbReference type="Pfam" id="PF12854">
    <property type="entry name" value="PPR_1"/>
    <property type="match status" value="1"/>
</dbReference>
<sequence length="132" mass="14564">MTEKGIVPDIITNNSLIQGFCKKGKIPEGTCLLDQLLKEGLQPLTALYTVLIEKLCEAGNVGEAKAFWKDMVDRGVEPAVSAYDSMILGLSEQGNVAAGMQWLARKCCLRASSNYSRRLLRDSFDVYLMLIC</sequence>
<dbReference type="PANTHER" id="PTHR47939">
    <property type="entry name" value="MEMBRANE-ASSOCIATED SALT-INDUCIBLE PROTEIN-LIKE"/>
    <property type="match status" value="1"/>
</dbReference>